<sequence length="66" mass="6998">MQDERDLIPGLEDRPGAVDRRQRSAITCVGPSHRTARKLSSTSFGGTQDMAPGCGVALTPAGDEWA</sequence>
<accession>A0A6B0RPH2</accession>
<dbReference type="AlphaFoldDB" id="A0A6B0RPH2"/>
<dbReference type="Proteomes" id="UP000322234">
    <property type="component" value="Unassembled WGS sequence"/>
</dbReference>
<organism evidence="2 3">
    <name type="scientific">Bos mutus</name>
    <name type="common">wild yak</name>
    <dbReference type="NCBI Taxonomy" id="72004"/>
    <lineage>
        <taxon>Eukaryota</taxon>
        <taxon>Metazoa</taxon>
        <taxon>Chordata</taxon>
        <taxon>Craniata</taxon>
        <taxon>Vertebrata</taxon>
        <taxon>Euteleostomi</taxon>
        <taxon>Mammalia</taxon>
        <taxon>Eutheria</taxon>
        <taxon>Laurasiatheria</taxon>
        <taxon>Artiodactyla</taxon>
        <taxon>Ruminantia</taxon>
        <taxon>Pecora</taxon>
        <taxon>Bovidae</taxon>
        <taxon>Bovinae</taxon>
        <taxon>Bos</taxon>
    </lineage>
</organism>
<name>A0A6B0RPH2_9CETA</name>
<evidence type="ECO:0000313" key="3">
    <source>
        <dbReference type="Proteomes" id="UP000322234"/>
    </source>
</evidence>
<dbReference type="EMBL" id="VBQZ03000077">
    <property type="protein sequence ID" value="MXQ92020.1"/>
    <property type="molecule type" value="Genomic_DNA"/>
</dbReference>
<protein>
    <submittedName>
        <fullName evidence="2">Uncharacterized protein</fullName>
    </submittedName>
</protein>
<feature type="region of interest" description="Disordered" evidence="1">
    <location>
        <begin position="1"/>
        <end position="51"/>
    </location>
</feature>
<keyword evidence="3" id="KW-1185">Reference proteome</keyword>
<comment type="caution">
    <text evidence="2">The sequence shown here is derived from an EMBL/GenBank/DDBJ whole genome shotgun (WGS) entry which is preliminary data.</text>
</comment>
<evidence type="ECO:0000313" key="2">
    <source>
        <dbReference type="EMBL" id="MXQ92020.1"/>
    </source>
</evidence>
<reference evidence="2" key="1">
    <citation type="submission" date="2019-10" db="EMBL/GenBank/DDBJ databases">
        <title>The sequence and de novo assembly of the wild yak genome.</title>
        <authorList>
            <person name="Liu Y."/>
        </authorList>
    </citation>
    <scope>NUCLEOTIDE SEQUENCE [LARGE SCALE GENOMIC DNA]</scope>
    <source>
        <strain evidence="2">WY2019</strain>
    </source>
</reference>
<evidence type="ECO:0000256" key="1">
    <source>
        <dbReference type="SAM" id="MobiDB-lite"/>
    </source>
</evidence>
<gene>
    <name evidence="2" type="ORF">E5288_WYG019823</name>
</gene>
<proteinExistence type="predicted"/>
<feature type="compositionally biased region" description="Basic and acidic residues" evidence="1">
    <location>
        <begin position="1"/>
        <end position="22"/>
    </location>
</feature>